<gene>
    <name evidence="3 4 5" type="primary">LOC100650096</name>
</gene>
<dbReference type="GeneID" id="100650096"/>
<dbReference type="Proteomes" id="UP000835206">
    <property type="component" value="Chromosome 15"/>
</dbReference>
<name>A0A9B7CZQ6_BOMTE</name>
<feature type="domain" description="PRELI/MSF1" evidence="1">
    <location>
        <begin position="2"/>
        <end position="170"/>
    </location>
</feature>
<evidence type="ECO:0000313" key="3">
    <source>
        <dbReference type="RefSeq" id="XP_020722676.1"/>
    </source>
</evidence>
<sequence>MVKYYESNTIFQFNWDQVARGFWQRYPNPNSTHVLTEDTVSRKVKDGMLYTTRLLTKTNRVPKWGERFISKSVVKIVEETIVDPKTKTLTTYTRNLGYTKVMVVVEKVVYKVCEENPNWTVAKRSAWIDSQVFGFGRAIQAFGLDRFKKNCTLMYNGFNYVLAHMFPHTAQYMNPTLSQMGFAHLVRTTYIIQASKGKNLYLHVSFFLFKVDEGAGARTSLAEDFQHSLQGRAEKVKDAAKKATDLAKKKAGTIYAAYQSEQS</sequence>
<dbReference type="AlphaFoldDB" id="A0A9B7CZQ6"/>
<dbReference type="InterPro" id="IPR006797">
    <property type="entry name" value="PRELI/MSF1_dom"/>
</dbReference>
<keyword evidence="2" id="KW-1185">Reference proteome</keyword>
<dbReference type="RefSeq" id="XP_020722677.1">
    <property type="nucleotide sequence ID" value="XM_020867018.2"/>
</dbReference>
<organism evidence="2 3">
    <name type="scientific">Bombus terrestris</name>
    <name type="common">Buff-tailed bumblebee</name>
    <name type="synonym">Apis terrestris</name>
    <dbReference type="NCBI Taxonomy" id="30195"/>
    <lineage>
        <taxon>Eukaryota</taxon>
        <taxon>Metazoa</taxon>
        <taxon>Ecdysozoa</taxon>
        <taxon>Arthropoda</taxon>
        <taxon>Hexapoda</taxon>
        <taxon>Insecta</taxon>
        <taxon>Pterygota</taxon>
        <taxon>Neoptera</taxon>
        <taxon>Endopterygota</taxon>
        <taxon>Hymenoptera</taxon>
        <taxon>Apocrita</taxon>
        <taxon>Aculeata</taxon>
        <taxon>Apoidea</taxon>
        <taxon>Anthophila</taxon>
        <taxon>Apidae</taxon>
        <taxon>Bombus</taxon>
        <taxon>Bombus</taxon>
    </lineage>
</organism>
<dbReference type="RefSeq" id="XP_020722678.1">
    <property type="nucleotide sequence ID" value="XM_020867019.2"/>
</dbReference>
<proteinExistence type="predicted"/>
<evidence type="ECO:0000259" key="1">
    <source>
        <dbReference type="PROSITE" id="PS50904"/>
    </source>
</evidence>
<reference evidence="3 4" key="1">
    <citation type="submission" date="2025-04" db="UniProtKB">
        <authorList>
            <consortium name="RefSeq"/>
        </authorList>
    </citation>
    <scope>IDENTIFICATION</scope>
</reference>
<evidence type="ECO:0000313" key="4">
    <source>
        <dbReference type="RefSeq" id="XP_020722677.1"/>
    </source>
</evidence>
<evidence type="ECO:0000313" key="5">
    <source>
        <dbReference type="RefSeq" id="XP_020722678.1"/>
    </source>
</evidence>
<dbReference type="GO" id="GO:0005758">
    <property type="term" value="C:mitochondrial intermembrane space"/>
    <property type="evidence" value="ECO:0007669"/>
    <property type="project" value="InterPro"/>
</dbReference>
<dbReference type="OrthoDB" id="341300at2759"/>
<evidence type="ECO:0000313" key="2">
    <source>
        <dbReference type="Proteomes" id="UP000835206"/>
    </source>
</evidence>
<dbReference type="Pfam" id="PF04707">
    <property type="entry name" value="PRELI"/>
    <property type="match status" value="1"/>
</dbReference>
<dbReference type="RefSeq" id="XP_020722676.1">
    <property type="nucleotide sequence ID" value="XM_020867017.2"/>
</dbReference>
<dbReference type="CTD" id="35969"/>
<protein>
    <submittedName>
        <fullName evidence="3 4">Protein preli-like isoform X1</fullName>
    </submittedName>
</protein>
<accession>A0A9B7CZQ6</accession>
<dbReference type="PANTHER" id="PTHR11158">
    <property type="entry name" value="MSF1/PX19 RELATED"/>
    <property type="match status" value="1"/>
</dbReference>
<dbReference type="InterPro" id="IPR037365">
    <property type="entry name" value="Slowmo/Ups"/>
</dbReference>
<dbReference type="PROSITE" id="PS50904">
    <property type="entry name" value="PRELI_MSF1"/>
    <property type="match status" value="1"/>
</dbReference>